<feature type="region of interest" description="Disordered" evidence="1">
    <location>
        <begin position="57"/>
        <end position="125"/>
    </location>
</feature>
<comment type="caution">
    <text evidence="3">The sequence shown here is derived from an EMBL/GenBank/DDBJ whole genome shotgun (WGS) entry which is preliminary data.</text>
</comment>
<accession>A0A255ELC4</accession>
<keyword evidence="2" id="KW-1133">Transmembrane helix</keyword>
<keyword evidence="4" id="KW-1185">Reference proteome</keyword>
<dbReference type="Proteomes" id="UP000216300">
    <property type="component" value="Unassembled WGS sequence"/>
</dbReference>
<organism evidence="3 4">
    <name type="scientific">Parenemella sanctibonifatiensis</name>
    <dbReference type="NCBI Taxonomy" id="2016505"/>
    <lineage>
        <taxon>Bacteria</taxon>
        <taxon>Bacillati</taxon>
        <taxon>Actinomycetota</taxon>
        <taxon>Actinomycetes</taxon>
        <taxon>Propionibacteriales</taxon>
        <taxon>Propionibacteriaceae</taxon>
        <taxon>Parenemella</taxon>
    </lineage>
</organism>
<keyword evidence="2" id="KW-0472">Membrane</keyword>
<protein>
    <submittedName>
        <fullName evidence="3">Uncharacterized protein</fullName>
    </submittedName>
</protein>
<evidence type="ECO:0000313" key="3">
    <source>
        <dbReference type="EMBL" id="OYN92294.1"/>
    </source>
</evidence>
<gene>
    <name evidence="3" type="ORF">CGZ91_01955</name>
</gene>
<name>A0A255ELC4_9ACTN</name>
<reference evidence="3 4" key="1">
    <citation type="submission" date="2017-07" db="EMBL/GenBank/DDBJ databases">
        <title>Draft whole genome sequences of clinical Proprionibacteriaceae strains.</title>
        <authorList>
            <person name="Bernier A.-M."/>
            <person name="Bernard K."/>
            <person name="Domingo M.-C."/>
        </authorList>
    </citation>
    <scope>NUCLEOTIDE SEQUENCE [LARGE SCALE GENOMIC DNA]</scope>
    <source>
        <strain evidence="3 4">NML 150081</strain>
    </source>
</reference>
<keyword evidence="2" id="KW-0812">Transmembrane</keyword>
<evidence type="ECO:0000313" key="4">
    <source>
        <dbReference type="Proteomes" id="UP000216300"/>
    </source>
</evidence>
<evidence type="ECO:0000256" key="1">
    <source>
        <dbReference type="SAM" id="MobiDB-lite"/>
    </source>
</evidence>
<proteinExistence type="predicted"/>
<feature type="compositionally biased region" description="Low complexity" evidence="1">
    <location>
        <begin position="87"/>
        <end position="107"/>
    </location>
</feature>
<feature type="transmembrane region" description="Helical" evidence="2">
    <location>
        <begin position="26"/>
        <end position="46"/>
    </location>
</feature>
<feature type="compositionally biased region" description="Basic and acidic residues" evidence="1">
    <location>
        <begin position="75"/>
        <end position="86"/>
    </location>
</feature>
<dbReference type="EMBL" id="NMVJ01000001">
    <property type="protein sequence ID" value="OYN92294.1"/>
    <property type="molecule type" value="Genomic_DNA"/>
</dbReference>
<dbReference type="AlphaFoldDB" id="A0A255ELC4"/>
<sequence length="125" mass="13677">MTAMIGLFFTVLQATPVAPPEPEDVVAGLLPLFLIVGLLVLLLVGYQFMKRATKRVDLPRRDEVRYAQAQQAKAEQAKTEPTDHPEQPTQDPEQPTQDPEPTTQDPEPAADSAPTAEGEADSRTE</sequence>
<evidence type="ECO:0000256" key="2">
    <source>
        <dbReference type="SAM" id="Phobius"/>
    </source>
</evidence>